<accession>A0ABY8R2L4</accession>
<proteinExistence type="predicted"/>
<protein>
    <submittedName>
        <fullName evidence="2">SpoIVB peptidase S55 domain-containing protein</fullName>
    </submittedName>
</protein>
<evidence type="ECO:0000259" key="1">
    <source>
        <dbReference type="PROSITE" id="PS51494"/>
    </source>
</evidence>
<keyword evidence="3" id="KW-1185">Reference proteome</keyword>
<dbReference type="PROSITE" id="PS51494">
    <property type="entry name" value="SPOIVB"/>
    <property type="match status" value="1"/>
</dbReference>
<dbReference type="EMBL" id="CP124685">
    <property type="protein sequence ID" value="WGX75794.1"/>
    <property type="molecule type" value="Genomic_DNA"/>
</dbReference>
<evidence type="ECO:0000313" key="3">
    <source>
        <dbReference type="Proteomes" id="UP001239169"/>
    </source>
</evidence>
<feature type="domain" description="Peptidase S55" evidence="1">
    <location>
        <begin position="1"/>
        <end position="29"/>
    </location>
</feature>
<name>A0ABY8R2L4_PARBF</name>
<dbReference type="Pfam" id="PF05580">
    <property type="entry name" value="Peptidase_S55"/>
    <property type="match status" value="1"/>
</dbReference>
<dbReference type="Proteomes" id="UP001239169">
    <property type="component" value="Chromosome"/>
</dbReference>
<organism evidence="2 3">
    <name type="scientific">Paraclostridium bifermentans</name>
    <name type="common">Clostridium bifermentans</name>
    <dbReference type="NCBI Taxonomy" id="1490"/>
    <lineage>
        <taxon>Bacteria</taxon>
        <taxon>Bacillati</taxon>
        <taxon>Bacillota</taxon>
        <taxon>Clostridia</taxon>
        <taxon>Peptostreptococcales</taxon>
        <taxon>Peptostreptococcaceae</taxon>
        <taxon>Paraclostridium</taxon>
    </lineage>
</organism>
<sequence>MVIEVVDERLINYTGGIVQGMSGAAYYTK</sequence>
<dbReference type="InterPro" id="IPR008763">
    <property type="entry name" value="Peptidase_S55"/>
</dbReference>
<reference evidence="2 3" key="1">
    <citation type="submission" date="2023-04" db="EMBL/GenBank/DDBJ databases">
        <title>Bacteria Genome Submission.</title>
        <authorList>
            <person name="Isaac P."/>
        </authorList>
    </citation>
    <scope>NUCLEOTIDE SEQUENCE [LARGE SCALE GENOMIC DNA]</scope>
    <source>
        <strain evidence="2 3">SampleS7P1</strain>
    </source>
</reference>
<gene>
    <name evidence="2" type="ORF">QJS64_18135</name>
</gene>
<evidence type="ECO:0000313" key="2">
    <source>
        <dbReference type="EMBL" id="WGX75794.1"/>
    </source>
</evidence>